<dbReference type="EMBL" id="JBHULH010000003">
    <property type="protein sequence ID" value="MFD2567061.1"/>
    <property type="molecule type" value="Genomic_DNA"/>
</dbReference>
<dbReference type="EC" id="3.2.1.51" evidence="3"/>
<dbReference type="RefSeq" id="WP_379665771.1">
    <property type="nucleotide sequence ID" value="NZ_JBHULH010000003.1"/>
</dbReference>
<feature type="domain" description="Glycoside hydrolase family 29 N-terminal" evidence="8">
    <location>
        <begin position="42"/>
        <end position="413"/>
    </location>
</feature>
<dbReference type="InterPro" id="IPR031919">
    <property type="entry name" value="Fucosidase_C"/>
</dbReference>
<evidence type="ECO:0000256" key="7">
    <source>
        <dbReference type="SAM" id="Phobius"/>
    </source>
</evidence>
<comment type="caution">
    <text evidence="10">The sequence shown here is derived from an EMBL/GenBank/DDBJ whole genome shotgun (WGS) entry which is preliminary data.</text>
</comment>
<dbReference type="InterPro" id="IPR057739">
    <property type="entry name" value="Glyco_hydro_29_N"/>
</dbReference>
<dbReference type="InterPro" id="IPR017853">
    <property type="entry name" value="GH"/>
</dbReference>
<dbReference type="InterPro" id="IPR013780">
    <property type="entry name" value="Glyco_hydro_b"/>
</dbReference>
<keyword evidence="11" id="KW-1185">Reference proteome</keyword>
<keyword evidence="4" id="KW-0732">Signal</keyword>
<evidence type="ECO:0000259" key="9">
    <source>
        <dbReference type="Pfam" id="PF16757"/>
    </source>
</evidence>
<keyword evidence="5" id="KW-0378">Hydrolase</keyword>
<feature type="transmembrane region" description="Helical" evidence="7">
    <location>
        <begin position="21"/>
        <end position="40"/>
    </location>
</feature>
<dbReference type="Proteomes" id="UP001597508">
    <property type="component" value="Unassembled WGS sequence"/>
</dbReference>
<dbReference type="PANTHER" id="PTHR10030:SF37">
    <property type="entry name" value="ALPHA-L-FUCOSIDASE-RELATED"/>
    <property type="match status" value="1"/>
</dbReference>
<dbReference type="Gene3D" id="3.20.20.80">
    <property type="entry name" value="Glycosidases"/>
    <property type="match status" value="1"/>
</dbReference>
<evidence type="ECO:0000256" key="1">
    <source>
        <dbReference type="ARBA" id="ARBA00004071"/>
    </source>
</evidence>
<evidence type="ECO:0000313" key="10">
    <source>
        <dbReference type="EMBL" id="MFD2567061.1"/>
    </source>
</evidence>
<dbReference type="SMART" id="SM00812">
    <property type="entry name" value="Alpha_L_fucos"/>
    <property type="match status" value="1"/>
</dbReference>
<proteinExistence type="inferred from homology"/>
<organism evidence="10 11">
    <name type="scientific">Pseudotenacibaculum haliotis</name>
    <dbReference type="NCBI Taxonomy" id="1862138"/>
    <lineage>
        <taxon>Bacteria</taxon>
        <taxon>Pseudomonadati</taxon>
        <taxon>Bacteroidota</taxon>
        <taxon>Flavobacteriia</taxon>
        <taxon>Flavobacteriales</taxon>
        <taxon>Flavobacteriaceae</taxon>
        <taxon>Pseudotenacibaculum</taxon>
    </lineage>
</organism>
<dbReference type="InterPro" id="IPR000933">
    <property type="entry name" value="Glyco_hydro_29"/>
</dbReference>
<dbReference type="Gene3D" id="2.60.40.1180">
    <property type="entry name" value="Golgi alpha-mannosidase II"/>
    <property type="match status" value="1"/>
</dbReference>
<dbReference type="SUPFAM" id="SSF51445">
    <property type="entry name" value="(Trans)glycosidases"/>
    <property type="match status" value="1"/>
</dbReference>
<evidence type="ECO:0000259" key="8">
    <source>
        <dbReference type="Pfam" id="PF01120"/>
    </source>
</evidence>
<evidence type="ECO:0000313" key="11">
    <source>
        <dbReference type="Proteomes" id="UP001597508"/>
    </source>
</evidence>
<feature type="domain" description="Alpha-L-fucosidase C-terminal" evidence="9">
    <location>
        <begin position="432"/>
        <end position="510"/>
    </location>
</feature>
<evidence type="ECO:0000256" key="4">
    <source>
        <dbReference type="ARBA" id="ARBA00022729"/>
    </source>
</evidence>
<sequence length="510" mass="59356">MRQKTIHLENYQVEKVINYKVNTLLFWVTLLLISFSTSGFSQEHEEGKYVKETDPLVLKKIEEWQGLKFGLLMHWGPYSQWGIVESWSICPEEYGWCKREKGKNPDNYYAYVKEYEQLKNTFNPVKFDPEKWAEAAKYAGMKYMVFTTKHHDGFSMFDSKYTDYKITDKGSPFSSNPKANITKEIFNAFRGQGLWAGAYFSKPDWHHPDYWDPYFPPRDRNVNYEPEANPEKWERFKNFTHNQILELLTDYGKVDILWLDGGWVAKESKTDITSWYDKQLKNAKNGYLKRRKVNQDIQMDALVAKARKKQPGLIVVDRAVHGKNQNYLTPENRIPKEALPYPWESCIIAGGGWSYAFNAKYMSGRKGIHTLIDIVAKGGNLLLNIAPSPEGTWDEGAYRLLREIGDWMKINSEAIYNTNSMAPYKFDQVAITTKKDGSVYLIYMVQEGQKELPSQILFPDYKPASRAKVSLLGSKTRLRWKQTEKGMSISIPKYLQKRLLNTEAFVLKIK</sequence>
<accession>A0ABW5LS30</accession>
<evidence type="ECO:0000256" key="5">
    <source>
        <dbReference type="ARBA" id="ARBA00022801"/>
    </source>
</evidence>
<keyword evidence="6" id="KW-0326">Glycosidase</keyword>
<keyword evidence="7" id="KW-0812">Transmembrane</keyword>
<comment type="function">
    <text evidence="1">Alpha-L-fucosidase is responsible for hydrolyzing the alpha-1,6-linked fucose joined to the reducing-end N-acetylglucosamine of the carbohydrate moieties of glycoproteins.</text>
</comment>
<evidence type="ECO:0000256" key="6">
    <source>
        <dbReference type="ARBA" id="ARBA00023295"/>
    </source>
</evidence>
<evidence type="ECO:0000256" key="2">
    <source>
        <dbReference type="ARBA" id="ARBA00007951"/>
    </source>
</evidence>
<keyword evidence="7" id="KW-0472">Membrane</keyword>
<gene>
    <name evidence="10" type="ORF">ACFSRZ_06730</name>
</gene>
<dbReference type="PIRSF" id="PIRSF001092">
    <property type="entry name" value="Alpha-L-fucosidase"/>
    <property type="match status" value="1"/>
</dbReference>
<name>A0ABW5LS30_9FLAO</name>
<evidence type="ECO:0000256" key="3">
    <source>
        <dbReference type="ARBA" id="ARBA00012662"/>
    </source>
</evidence>
<protein>
    <recommendedName>
        <fullName evidence="3">alpha-L-fucosidase</fullName>
        <ecNumber evidence="3">3.2.1.51</ecNumber>
    </recommendedName>
</protein>
<reference evidence="11" key="1">
    <citation type="journal article" date="2019" name="Int. J. Syst. Evol. Microbiol.">
        <title>The Global Catalogue of Microorganisms (GCM) 10K type strain sequencing project: providing services to taxonomists for standard genome sequencing and annotation.</title>
        <authorList>
            <consortium name="The Broad Institute Genomics Platform"/>
            <consortium name="The Broad Institute Genome Sequencing Center for Infectious Disease"/>
            <person name="Wu L."/>
            <person name="Ma J."/>
        </authorList>
    </citation>
    <scope>NUCLEOTIDE SEQUENCE [LARGE SCALE GENOMIC DNA]</scope>
    <source>
        <strain evidence="11">KCTC 52127</strain>
    </source>
</reference>
<dbReference type="PANTHER" id="PTHR10030">
    <property type="entry name" value="ALPHA-L-FUCOSIDASE"/>
    <property type="match status" value="1"/>
</dbReference>
<dbReference type="Pfam" id="PF01120">
    <property type="entry name" value="Alpha_L_fucos"/>
    <property type="match status" value="1"/>
</dbReference>
<comment type="similarity">
    <text evidence="2">Belongs to the glycosyl hydrolase 29 family.</text>
</comment>
<dbReference type="InterPro" id="IPR016286">
    <property type="entry name" value="FUC_metazoa-typ"/>
</dbReference>
<dbReference type="Pfam" id="PF16757">
    <property type="entry name" value="Fucosidase_C"/>
    <property type="match status" value="1"/>
</dbReference>
<keyword evidence="7" id="KW-1133">Transmembrane helix</keyword>